<comment type="similarity">
    <text evidence="1">Belongs to the LytR/CpsA/Psr (LCP) family.</text>
</comment>
<dbReference type="EMBL" id="JBHUOP010000002">
    <property type="protein sequence ID" value="MFD2839858.1"/>
    <property type="molecule type" value="Genomic_DNA"/>
</dbReference>
<gene>
    <name evidence="5" type="ORF">ACFSYH_04655</name>
</gene>
<keyword evidence="3" id="KW-1133">Transmembrane helix</keyword>
<evidence type="ECO:0000256" key="2">
    <source>
        <dbReference type="SAM" id="MobiDB-lite"/>
    </source>
</evidence>
<evidence type="ECO:0000313" key="5">
    <source>
        <dbReference type="EMBL" id="MFD2839858.1"/>
    </source>
</evidence>
<feature type="region of interest" description="Disordered" evidence="2">
    <location>
        <begin position="1"/>
        <end position="206"/>
    </location>
</feature>
<dbReference type="PANTHER" id="PTHR33392">
    <property type="entry name" value="POLYISOPRENYL-TEICHOIC ACID--PEPTIDOGLYCAN TEICHOIC ACID TRANSFERASE TAGU"/>
    <property type="match status" value="1"/>
</dbReference>
<keyword evidence="3" id="KW-0472">Membrane</keyword>
<proteinExistence type="inferred from homology"/>
<dbReference type="Proteomes" id="UP001597391">
    <property type="component" value="Unassembled WGS sequence"/>
</dbReference>
<evidence type="ECO:0000256" key="3">
    <source>
        <dbReference type="SAM" id="Phobius"/>
    </source>
</evidence>
<feature type="compositionally biased region" description="Low complexity" evidence="2">
    <location>
        <begin position="176"/>
        <end position="185"/>
    </location>
</feature>
<dbReference type="RefSeq" id="WP_377465432.1">
    <property type="nucleotide sequence ID" value="NZ_JBHUOP010000002.1"/>
</dbReference>
<dbReference type="NCBIfam" id="TIGR00350">
    <property type="entry name" value="lytR_cpsA_psr"/>
    <property type="match status" value="1"/>
</dbReference>
<keyword evidence="6" id="KW-1185">Reference proteome</keyword>
<evidence type="ECO:0000313" key="6">
    <source>
        <dbReference type="Proteomes" id="UP001597391"/>
    </source>
</evidence>
<keyword evidence="3" id="KW-0812">Transmembrane</keyword>
<feature type="domain" description="Cell envelope-related transcriptional attenuator" evidence="4">
    <location>
        <begin position="274"/>
        <end position="417"/>
    </location>
</feature>
<dbReference type="InterPro" id="IPR050922">
    <property type="entry name" value="LytR/CpsA/Psr_CW_biosynth"/>
</dbReference>
<feature type="compositionally biased region" description="Polar residues" evidence="2">
    <location>
        <begin position="1"/>
        <end position="10"/>
    </location>
</feature>
<organism evidence="5 6">
    <name type="scientific">Populibacterium corticicola</name>
    <dbReference type="NCBI Taxonomy" id="1812826"/>
    <lineage>
        <taxon>Bacteria</taxon>
        <taxon>Bacillati</taxon>
        <taxon>Actinomycetota</taxon>
        <taxon>Actinomycetes</taxon>
        <taxon>Micrococcales</taxon>
        <taxon>Jonesiaceae</taxon>
        <taxon>Populibacterium</taxon>
    </lineage>
</organism>
<accession>A0ABW5XDN3</accession>
<name>A0ABW5XDN3_9MICO</name>
<evidence type="ECO:0000256" key="1">
    <source>
        <dbReference type="ARBA" id="ARBA00006068"/>
    </source>
</evidence>
<comment type="caution">
    <text evidence="5">The sequence shown here is derived from an EMBL/GenBank/DDBJ whole genome shotgun (WGS) entry which is preliminary data.</text>
</comment>
<dbReference type="Pfam" id="PF03816">
    <property type="entry name" value="LytR_cpsA_psr"/>
    <property type="match status" value="1"/>
</dbReference>
<sequence length="515" mass="53510">MASHNDPQSRQGGGSLPPPSFTPSSGRPGRPQRTRAIEVGSPETGPQQARAPRPSDEPPTITDSQKIVKIRRGNTGETPAAVSPPPSVSRVSASSHPPSAPGAEPSGPQGTSVLPQSFAPKNSREMPSRSVTGTPRRVSGTPLQASGSPEAAPAYTPRGNGSSQSATLGVAPVHAPSGPRSSSGSRSGGPGRPHGTTPSVPTRKKRKKRIFTTVALLLLAAMIAWPIGLLMWANSKLNHVDALSGASNTGGTTYLIAGSDSRGEDSDSHIQGARADTIMLLHVPESGPNALISLPRDIYVPIPGHNSNKINAAFSFGGAPLLVETVENLTNLTVDHYVEIGFSGVEGIVDAVGGVELCLDYSVKDKESKLDWEEGCHEADGETALAFARMRKKDPLGDIGRAERQRQVVSAVAKKLQSPGDLINPNTQRKLVDAGTGALVVSEGTGFVDLGKMALAFRKANSDGGVTGTPPIVSLNYRPGGVGSAVQLDEAGTEQFFKDVAAGTLEPGEYNSLRD</sequence>
<protein>
    <submittedName>
        <fullName evidence="5">LCP family protein</fullName>
    </submittedName>
</protein>
<evidence type="ECO:0000259" key="4">
    <source>
        <dbReference type="Pfam" id="PF03816"/>
    </source>
</evidence>
<dbReference type="Gene3D" id="3.40.630.190">
    <property type="entry name" value="LCP protein"/>
    <property type="match status" value="1"/>
</dbReference>
<feature type="compositionally biased region" description="Low complexity" evidence="2">
    <location>
        <begin position="88"/>
        <end position="108"/>
    </location>
</feature>
<dbReference type="PANTHER" id="PTHR33392:SF6">
    <property type="entry name" value="POLYISOPRENYL-TEICHOIC ACID--PEPTIDOGLYCAN TEICHOIC ACID TRANSFERASE TAGU"/>
    <property type="match status" value="1"/>
</dbReference>
<dbReference type="InterPro" id="IPR004474">
    <property type="entry name" value="LytR_CpsA_psr"/>
</dbReference>
<feature type="transmembrane region" description="Helical" evidence="3">
    <location>
        <begin position="210"/>
        <end position="233"/>
    </location>
</feature>
<reference evidence="6" key="1">
    <citation type="journal article" date="2019" name="Int. J. Syst. Evol. Microbiol.">
        <title>The Global Catalogue of Microorganisms (GCM) 10K type strain sequencing project: providing services to taxonomists for standard genome sequencing and annotation.</title>
        <authorList>
            <consortium name="The Broad Institute Genomics Platform"/>
            <consortium name="The Broad Institute Genome Sequencing Center for Infectious Disease"/>
            <person name="Wu L."/>
            <person name="Ma J."/>
        </authorList>
    </citation>
    <scope>NUCLEOTIDE SEQUENCE [LARGE SCALE GENOMIC DNA]</scope>
    <source>
        <strain evidence="6">KCTC 33576</strain>
    </source>
</reference>